<reference evidence="5" key="1">
    <citation type="journal article" date="2024" name="Gigascience">
        <title>Chromosome-level genome of the poultry shaft louse Menopon gallinae provides insight into the host-switching and adaptive evolution of parasitic lice.</title>
        <authorList>
            <person name="Xu Y."/>
            <person name="Ma L."/>
            <person name="Liu S."/>
            <person name="Liang Y."/>
            <person name="Liu Q."/>
            <person name="He Z."/>
            <person name="Tian L."/>
            <person name="Duan Y."/>
            <person name="Cai W."/>
            <person name="Li H."/>
            <person name="Song F."/>
        </authorList>
    </citation>
    <scope>NUCLEOTIDE SEQUENCE</scope>
    <source>
        <strain evidence="5">Cailab_2023a</strain>
    </source>
</reference>
<dbReference type="EMBL" id="JARGDH010000001">
    <property type="protein sequence ID" value="KAL0280113.1"/>
    <property type="molecule type" value="Genomic_DNA"/>
</dbReference>
<dbReference type="Pfam" id="PF02892">
    <property type="entry name" value="zf-BED"/>
    <property type="match status" value="1"/>
</dbReference>
<gene>
    <name evidence="5" type="ORF">PYX00_001502</name>
</gene>
<sequence>MPLVDDSSPRGRWSALRSPIWDFYHKYPEMSICKTCGSVLRGSRINSNAKYHLRALHPELFNVFLKRRAEWLCRRKTKLKSDYVATTKKLSGPFS</sequence>
<comment type="caution">
    <text evidence="5">The sequence shown here is derived from an EMBL/GenBank/DDBJ whole genome shotgun (WGS) entry which is preliminary data.</text>
</comment>
<evidence type="ECO:0000256" key="3">
    <source>
        <dbReference type="ARBA" id="ARBA00022833"/>
    </source>
</evidence>
<keyword evidence="1" id="KW-0479">Metal-binding</keyword>
<keyword evidence="2" id="KW-0863">Zinc-finger</keyword>
<evidence type="ECO:0000313" key="5">
    <source>
        <dbReference type="EMBL" id="KAL0280113.1"/>
    </source>
</evidence>
<evidence type="ECO:0000259" key="4">
    <source>
        <dbReference type="Pfam" id="PF02892"/>
    </source>
</evidence>
<evidence type="ECO:0000256" key="2">
    <source>
        <dbReference type="ARBA" id="ARBA00022771"/>
    </source>
</evidence>
<dbReference type="InterPro" id="IPR003656">
    <property type="entry name" value="Znf_BED"/>
</dbReference>
<dbReference type="AlphaFoldDB" id="A0AAW2IEG9"/>
<protein>
    <recommendedName>
        <fullName evidence="4">BED-type domain-containing protein</fullName>
    </recommendedName>
</protein>
<keyword evidence="3" id="KW-0862">Zinc</keyword>
<dbReference type="GO" id="GO:0003677">
    <property type="term" value="F:DNA binding"/>
    <property type="evidence" value="ECO:0007669"/>
    <property type="project" value="InterPro"/>
</dbReference>
<evidence type="ECO:0000256" key="1">
    <source>
        <dbReference type="ARBA" id="ARBA00022723"/>
    </source>
</evidence>
<dbReference type="SUPFAM" id="SSF57667">
    <property type="entry name" value="beta-beta-alpha zinc fingers"/>
    <property type="match status" value="1"/>
</dbReference>
<name>A0AAW2IEG9_9NEOP</name>
<dbReference type="GO" id="GO:0008270">
    <property type="term" value="F:zinc ion binding"/>
    <property type="evidence" value="ECO:0007669"/>
    <property type="project" value="UniProtKB-KW"/>
</dbReference>
<dbReference type="InterPro" id="IPR036236">
    <property type="entry name" value="Znf_C2H2_sf"/>
</dbReference>
<proteinExistence type="predicted"/>
<accession>A0AAW2IEG9</accession>
<feature type="domain" description="BED-type" evidence="4">
    <location>
        <begin position="18"/>
        <end position="58"/>
    </location>
</feature>
<organism evidence="5">
    <name type="scientific">Menopon gallinae</name>
    <name type="common">poultry shaft louse</name>
    <dbReference type="NCBI Taxonomy" id="328185"/>
    <lineage>
        <taxon>Eukaryota</taxon>
        <taxon>Metazoa</taxon>
        <taxon>Ecdysozoa</taxon>
        <taxon>Arthropoda</taxon>
        <taxon>Hexapoda</taxon>
        <taxon>Insecta</taxon>
        <taxon>Pterygota</taxon>
        <taxon>Neoptera</taxon>
        <taxon>Paraneoptera</taxon>
        <taxon>Psocodea</taxon>
        <taxon>Troctomorpha</taxon>
        <taxon>Phthiraptera</taxon>
        <taxon>Amblycera</taxon>
        <taxon>Menoponidae</taxon>
        <taxon>Menopon</taxon>
    </lineage>
</organism>